<dbReference type="Proteomes" id="UP000240419">
    <property type="component" value="Unassembled WGS sequence"/>
</dbReference>
<evidence type="ECO:0000313" key="4">
    <source>
        <dbReference type="Proteomes" id="UP000240419"/>
    </source>
</evidence>
<comment type="caution">
    <text evidence="3">The sequence shown here is derived from an EMBL/GenBank/DDBJ whole genome shotgun (WGS) entry which is preliminary data.</text>
</comment>
<feature type="signal peptide" evidence="2">
    <location>
        <begin position="1"/>
        <end position="28"/>
    </location>
</feature>
<dbReference type="PROSITE" id="PS51257">
    <property type="entry name" value="PROKAR_LIPOPROTEIN"/>
    <property type="match status" value="1"/>
</dbReference>
<feature type="region of interest" description="Disordered" evidence="1">
    <location>
        <begin position="32"/>
        <end position="52"/>
    </location>
</feature>
<dbReference type="EMBL" id="PXZM01000066">
    <property type="protein sequence ID" value="PSJ85840.1"/>
    <property type="molecule type" value="Genomic_DNA"/>
</dbReference>
<feature type="non-terminal residue" evidence="3">
    <location>
        <position position="69"/>
    </location>
</feature>
<proteinExistence type="predicted"/>
<accession>A0A2P7UFV8</accession>
<gene>
    <name evidence="3" type="ORF">C7R93_29320</name>
</gene>
<organism evidence="3 4">
    <name type="scientific">Brevibacillus fortis</name>
    <dbReference type="NCBI Taxonomy" id="2126352"/>
    <lineage>
        <taxon>Bacteria</taxon>
        <taxon>Bacillati</taxon>
        <taxon>Bacillota</taxon>
        <taxon>Bacilli</taxon>
        <taxon>Bacillales</taxon>
        <taxon>Paenibacillaceae</taxon>
        <taxon>Brevibacillus</taxon>
    </lineage>
</organism>
<evidence type="ECO:0000313" key="3">
    <source>
        <dbReference type="EMBL" id="PSJ85840.1"/>
    </source>
</evidence>
<evidence type="ECO:0000256" key="1">
    <source>
        <dbReference type="SAM" id="MobiDB-lite"/>
    </source>
</evidence>
<feature type="compositionally biased region" description="Low complexity" evidence="1">
    <location>
        <begin position="32"/>
        <end position="49"/>
    </location>
</feature>
<keyword evidence="2" id="KW-0732">Signal</keyword>
<evidence type="ECO:0000256" key="2">
    <source>
        <dbReference type="SAM" id="SignalP"/>
    </source>
</evidence>
<protein>
    <submittedName>
        <fullName evidence="3">Ferrichrome ABC transporter substrate-binding protein</fullName>
    </submittedName>
</protein>
<keyword evidence="4" id="KW-1185">Reference proteome</keyword>
<sequence>MKHAGWKTGMIALLLTGVVGCSSSASPAAVTQQSATSSQSDSSTSSQQAVHTISVDEKKVEELLTQFKT</sequence>
<reference evidence="3 4" key="1">
    <citation type="submission" date="2018-03" db="EMBL/GenBank/DDBJ databases">
        <title>Brevisbacillus phylogenomics.</title>
        <authorList>
            <person name="Dunlap C."/>
        </authorList>
    </citation>
    <scope>NUCLEOTIDE SEQUENCE [LARGE SCALE GENOMIC DNA]</scope>
    <source>
        <strain evidence="3 4">NRRL NRS-1210</strain>
    </source>
</reference>
<dbReference type="AlphaFoldDB" id="A0A2P7UFV8"/>
<name>A0A2P7UFV8_9BACL</name>
<feature type="chain" id="PRO_5039611842" evidence="2">
    <location>
        <begin position="29"/>
        <end position="69"/>
    </location>
</feature>